<keyword evidence="3" id="KW-1185">Reference proteome</keyword>
<organism evidence="2 3">
    <name type="scientific">Flavobacterium chungangense</name>
    <dbReference type="NCBI Taxonomy" id="554283"/>
    <lineage>
        <taxon>Bacteria</taxon>
        <taxon>Pseudomonadati</taxon>
        <taxon>Bacteroidota</taxon>
        <taxon>Flavobacteriia</taxon>
        <taxon>Flavobacteriales</taxon>
        <taxon>Flavobacteriaceae</taxon>
        <taxon>Flavobacterium</taxon>
    </lineage>
</organism>
<feature type="transmembrane region" description="Helical" evidence="1">
    <location>
        <begin position="12"/>
        <end position="28"/>
    </location>
</feature>
<gene>
    <name evidence="2" type="ORF">FLACHUCJ7_00972</name>
</gene>
<dbReference type="AlphaFoldDB" id="A0A6V6YSF8"/>
<keyword evidence="1" id="KW-1133">Transmembrane helix</keyword>
<proteinExistence type="predicted"/>
<keyword evidence="1" id="KW-0472">Membrane</keyword>
<dbReference type="Proteomes" id="UP000556700">
    <property type="component" value="Unassembled WGS sequence"/>
</dbReference>
<protein>
    <submittedName>
        <fullName evidence="2">Uncharacterized protein</fullName>
    </submittedName>
</protein>
<keyword evidence="1" id="KW-0812">Transmembrane</keyword>
<evidence type="ECO:0000313" key="3">
    <source>
        <dbReference type="Proteomes" id="UP000556700"/>
    </source>
</evidence>
<accession>A0A6V6YSF8</accession>
<reference evidence="2 3" key="1">
    <citation type="submission" date="2020-06" db="EMBL/GenBank/DDBJ databases">
        <authorList>
            <person name="Criscuolo A."/>
        </authorList>
    </citation>
    <scope>NUCLEOTIDE SEQUENCE [LARGE SCALE GENOMIC DNA]</scope>
    <source>
        <strain evidence="3">CIP 110025</strain>
    </source>
</reference>
<evidence type="ECO:0000313" key="2">
    <source>
        <dbReference type="EMBL" id="CAD0002458.1"/>
    </source>
</evidence>
<name>A0A6V6YSF8_9FLAO</name>
<evidence type="ECO:0000256" key="1">
    <source>
        <dbReference type="SAM" id="Phobius"/>
    </source>
</evidence>
<dbReference type="EMBL" id="CAIJDO010000090">
    <property type="protein sequence ID" value="CAD0002458.1"/>
    <property type="molecule type" value="Genomic_DNA"/>
</dbReference>
<sequence length="228" mass="26808">MVHIQITNTMKLFSCSIVSVILLVLFFVNRRSRENTKGVYVISLVSQGAQSFKFPDDSIFVDKELAVEKIMRLDEFIVDDKSKVKESVDTYYFIDFKKRQYKDIGKNLEKDPKNIPWIQLAKKDLGFNFHNKWLENENYKMKDTIYNGEKIKKVISNSKTGERYEIFLRQNVTENKPLVLFAGIEDKFKAEVIKMIITYPENKGSFIYTKKFIPLKSHEILSAMNKFQ</sequence>
<comment type="caution">
    <text evidence="2">The sequence shown here is derived from an EMBL/GenBank/DDBJ whole genome shotgun (WGS) entry which is preliminary data.</text>
</comment>